<evidence type="ECO:0000313" key="3">
    <source>
        <dbReference type="Proteomes" id="UP000759443"/>
    </source>
</evidence>
<dbReference type="RefSeq" id="WP_209944050.1">
    <property type="nucleotide sequence ID" value="NZ_JAGGJU010000004.1"/>
</dbReference>
<gene>
    <name evidence="2" type="ORF">J2Z17_001820</name>
</gene>
<accession>A0ABS4DXG8</accession>
<keyword evidence="3" id="KW-1185">Reference proteome</keyword>
<name>A0ABS4DXG8_9HYPH</name>
<keyword evidence="1" id="KW-0472">Membrane</keyword>
<feature type="transmembrane region" description="Helical" evidence="1">
    <location>
        <begin position="25"/>
        <end position="49"/>
    </location>
</feature>
<comment type="caution">
    <text evidence="2">The sequence shown here is derived from an EMBL/GenBank/DDBJ whole genome shotgun (WGS) entry which is preliminary data.</text>
</comment>
<reference evidence="2 3" key="1">
    <citation type="submission" date="2021-03" db="EMBL/GenBank/DDBJ databases">
        <title>Genomic Encyclopedia of Type Strains, Phase IV (KMG-IV): sequencing the most valuable type-strain genomes for metagenomic binning, comparative biology and taxonomic classification.</title>
        <authorList>
            <person name="Goeker M."/>
        </authorList>
    </citation>
    <scope>NUCLEOTIDE SEQUENCE [LARGE SCALE GENOMIC DNA]</scope>
    <source>
        <strain evidence="2 3">DSM 21600</strain>
    </source>
</reference>
<dbReference type="Proteomes" id="UP000759443">
    <property type="component" value="Unassembled WGS sequence"/>
</dbReference>
<keyword evidence="1" id="KW-0812">Transmembrane</keyword>
<organism evidence="2 3">
    <name type="scientific">Rhizobium halophytocola</name>
    <dbReference type="NCBI Taxonomy" id="735519"/>
    <lineage>
        <taxon>Bacteria</taxon>
        <taxon>Pseudomonadati</taxon>
        <taxon>Pseudomonadota</taxon>
        <taxon>Alphaproteobacteria</taxon>
        <taxon>Hyphomicrobiales</taxon>
        <taxon>Rhizobiaceae</taxon>
        <taxon>Rhizobium/Agrobacterium group</taxon>
        <taxon>Rhizobium</taxon>
    </lineage>
</organism>
<evidence type="ECO:0000313" key="2">
    <source>
        <dbReference type="EMBL" id="MBP1850386.1"/>
    </source>
</evidence>
<protein>
    <submittedName>
        <fullName evidence="2">Uncharacterized protein</fullName>
    </submittedName>
</protein>
<sequence>MDGPGIVLVVSGARKFSIETPVGHLCLLSFVGLWCSFAALFIRIIWGYFRYPLTEAQEKTPEDKGFWGKYNRSARGRNDMNVLLMKDLGSYFSGRTGMVHGWLMMLFLCLTVIFGIWMLAERKALLQRHDNISVDTTV</sequence>
<proteinExistence type="predicted"/>
<dbReference type="EMBL" id="JAGGJU010000004">
    <property type="protein sequence ID" value="MBP1850386.1"/>
    <property type="molecule type" value="Genomic_DNA"/>
</dbReference>
<evidence type="ECO:0000256" key="1">
    <source>
        <dbReference type="SAM" id="Phobius"/>
    </source>
</evidence>
<feature type="transmembrane region" description="Helical" evidence="1">
    <location>
        <begin position="99"/>
        <end position="120"/>
    </location>
</feature>
<keyword evidence="1" id="KW-1133">Transmembrane helix</keyword>